<evidence type="ECO:0000259" key="2">
    <source>
        <dbReference type="Pfam" id="PF22936"/>
    </source>
</evidence>
<comment type="caution">
    <text evidence="3">The sequence shown here is derived from an EMBL/GenBank/DDBJ whole genome shotgun (WGS) entry which is preliminary data.</text>
</comment>
<dbReference type="OrthoDB" id="3025757at2759"/>
<reference evidence="3 4" key="1">
    <citation type="journal article" date="2018" name="Evol. Lett.">
        <title>Horizontal gene cluster transfer increased hallucinogenic mushroom diversity.</title>
        <authorList>
            <person name="Reynolds H.T."/>
            <person name="Vijayakumar V."/>
            <person name="Gluck-Thaler E."/>
            <person name="Korotkin H.B."/>
            <person name="Matheny P.B."/>
            <person name="Slot J.C."/>
        </authorList>
    </citation>
    <scope>NUCLEOTIDE SEQUENCE [LARGE SCALE GENOMIC DNA]</scope>
    <source>
        <strain evidence="3 4">2631</strain>
    </source>
</reference>
<dbReference type="AlphaFoldDB" id="A0A409XT97"/>
<dbReference type="Proteomes" id="UP000283269">
    <property type="component" value="Unassembled WGS sequence"/>
</dbReference>
<evidence type="ECO:0000256" key="1">
    <source>
        <dbReference type="SAM" id="MobiDB-lite"/>
    </source>
</evidence>
<dbReference type="InParanoid" id="A0A409XT97"/>
<keyword evidence="4" id="KW-1185">Reference proteome</keyword>
<feature type="region of interest" description="Disordered" evidence="1">
    <location>
        <begin position="153"/>
        <end position="183"/>
    </location>
</feature>
<gene>
    <name evidence="3" type="ORF">CVT25_010799</name>
</gene>
<protein>
    <recommendedName>
        <fullName evidence="2">Retrovirus-related Pol polyprotein from transposon TNT 1-94-like beta-barrel domain-containing protein</fullName>
    </recommendedName>
</protein>
<feature type="domain" description="Retrovirus-related Pol polyprotein from transposon TNT 1-94-like beta-barrel" evidence="2">
    <location>
        <begin position="265"/>
        <end position="346"/>
    </location>
</feature>
<dbReference type="InterPro" id="IPR054722">
    <property type="entry name" value="PolX-like_BBD"/>
</dbReference>
<evidence type="ECO:0000313" key="3">
    <source>
        <dbReference type="EMBL" id="PPQ93931.1"/>
    </source>
</evidence>
<organism evidence="3 4">
    <name type="scientific">Psilocybe cyanescens</name>
    <dbReference type="NCBI Taxonomy" id="93625"/>
    <lineage>
        <taxon>Eukaryota</taxon>
        <taxon>Fungi</taxon>
        <taxon>Dikarya</taxon>
        <taxon>Basidiomycota</taxon>
        <taxon>Agaricomycotina</taxon>
        <taxon>Agaricomycetes</taxon>
        <taxon>Agaricomycetidae</taxon>
        <taxon>Agaricales</taxon>
        <taxon>Agaricineae</taxon>
        <taxon>Strophariaceae</taxon>
        <taxon>Psilocybe</taxon>
    </lineage>
</organism>
<sequence length="451" mass="49733">MLRRVSQLVFDNLQVADGISACTLWQRISAKYAHIDINAQFEIKERLSTLKLKDHKDFNNYIAKFCTGHERLLVMSVHYPESDIVHHILRGLPSSQSWTNFKQLMVQLCQDHMDREKVAIDEGKDAAAPDMLLDCIVSQLLIECQHIKAESTAKRNGPGSEYSNLAKDSNNRPIAKHPNNPNGVHCTNCKGRLHNRDHCFNPGGEMAGQGPRGRAAAAVTTKKEMASLAVMDSLDNREISCVMIESVDNNSSALVLMSIPAHATLLNSGATSHLIKSCEMFHSYNEADARNVTTVNLGTLQTQGGGTCYVNVSYEGRTIRLKLNNCLHAPGVAVNLLSVGRLNSTGIGCNFILNEGVHLSKNGITFTSGEMINCLFSLNTDFIPCPHSDKCVMFTKVPDSLYLHHLRLGHPGENATRTLVKSLLKSQIKDLEPIKYEPCTIAKHFATPHAP</sequence>
<proteinExistence type="predicted"/>
<dbReference type="Pfam" id="PF14223">
    <property type="entry name" value="Retrotran_gag_2"/>
    <property type="match status" value="1"/>
</dbReference>
<dbReference type="Pfam" id="PF22936">
    <property type="entry name" value="Pol_BBD"/>
    <property type="match status" value="1"/>
</dbReference>
<dbReference type="EMBL" id="NHYD01000551">
    <property type="protein sequence ID" value="PPQ93931.1"/>
    <property type="molecule type" value="Genomic_DNA"/>
</dbReference>
<name>A0A409XT97_PSICY</name>
<feature type="compositionally biased region" description="Polar residues" evidence="1">
    <location>
        <begin position="161"/>
        <end position="172"/>
    </location>
</feature>
<accession>A0A409XT97</accession>
<dbReference type="STRING" id="93625.A0A409XT97"/>
<evidence type="ECO:0000313" key="4">
    <source>
        <dbReference type="Proteomes" id="UP000283269"/>
    </source>
</evidence>